<accession>A0AAN8FN41</accession>
<dbReference type="EMBL" id="WIXE01016049">
    <property type="protein sequence ID" value="KAK5972985.1"/>
    <property type="molecule type" value="Genomic_DNA"/>
</dbReference>
<dbReference type="InterPro" id="IPR011993">
    <property type="entry name" value="PH-like_dom_sf"/>
</dbReference>
<feature type="non-terminal residue" evidence="1">
    <location>
        <position position="1"/>
    </location>
</feature>
<proteinExistence type="predicted"/>
<keyword evidence="2" id="KW-1185">Reference proteome</keyword>
<name>A0AAN8FN41_TRICO</name>
<reference evidence="1 2" key="1">
    <citation type="submission" date="2019-10" db="EMBL/GenBank/DDBJ databases">
        <title>Assembly and Annotation for the nematode Trichostrongylus colubriformis.</title>
        <authorList>
            <person name="Martin J."/>
        </authorList>
    </citation>
    <scope>NUCLEOTIDE SEQUENCE [LARGE SCALE GENOMIC DNA]</scope>
    <source>
        <strain evidence="1">G859</strain>
        <tissue evidence="1">Whole worm</tissue>
    </source>
</reference>
<evidence type="ECO:0000313" key="2">
    <source>
        <dbReference type="Proteomes" id="UP001331761"/>
    </source>
</evidence>
<sequence length="178" mass="19662">GLMIAQVVCHTTCSAPTAPITNDTRITSYYANRFPSKAVVVGQLTSYSTTAKLIAPGVVVPGTLSITATDLFFDADEENPLYKNQDPKEKGYIRPKQGEMRPKLAIPVKKMLRPTLPLICQELSVLLLCSLQHCVRADDEEEETMAVAVTATHQSWHWRRLFLGVDALVLCGMGCRKQ</sequence>
<gene>
    <name evidence="1" type="ORF">GCK32_015445</name>
</gene>
<dbReference type="Proteomes" id="UP001331761">
    <property type="component" value="Unassembled WGS sequence"/>
</dbReference>
<dbReference type="Gene3D" id="2.30.29.30">
    <property type="entry name" value="Pleckstrin-homology domain (PH domain)/Phosphotyrosine-binding domain (PTB)"/>
    <property type="match status" value="1"/>
</dbReference>
<comment type="caution">
    <text evidence="1">The sequence shown here is derived from an EMBL/GenBank/DDBJ whole genome shotgun (WGS) entry which is preliminary data.</text>
</comment>
<organism evidence="1 2">
    <name type="scientific">Trichostrongylus colubriformis</name>
    <name type="common">Black scour worm</name>
    <dbReference type="NCBI Taxonomy" id="6319"/>
    <lineage>
        <taxon>Eukaryota</taxon>
        <taxon>Metazoa</taxon>
        <taxon>Ecdysozoa</taxon>
        <taxon>Nematoda</taxon>
        <taxon>Chromadorea</taxon>
        <taxon>Rhabditida</taxon>
        <taxon>Rhabditina</taxon>
        <taxon>Rhabditomorpha</taxon>
        <taxon>Strongyloidea</taxon>
        <taxon>Trichostrongylidae</taxon>
        <taxon>Trichostrongylus</taxon>
    </lineage>
</organism>
<dbReference type="AlphaFoldDB" id="A0AAN8FN41"/>
<protein>
    <submittedName>
        <fullName evidence="1">Uncharacterized protein</fullName>
    </submittedName>
</protein>
<evidence type="ECO:0000313" key="1">
    <source>
        <dbReference type="EMBL" id="KAK5972985.1"/>
    </source>
</evidence>